<gene>
    <name evidence="1" type="ORF">FQ775_01810</name>
</gene>
<dbReference type="AlphaFoldDB" id="A0A5B8KUD6"/>
<protein>
    <submittedName>
        <fullName evidence="1">Uncharacterized protein</fullName>
    </submittedName>
</protein>
<name>A0A5B8KUD6_9HYPH</name>
<dbReference type="PROSITE" id="PS51257">
    <property type="entry name" value="PROKAR_LIPOPROTEIN"/>
    <property type="match status" value="1"/>
</dbReference>
<dbReference type="OrthoDB" id="5471992at2"/>
<evidence type="ECO:0000313" key="1">
    <source>
        <dbReference type="EMBL" id="QDY99203.1"/>
    </source>
</evidence>
<dbReference type="EMBL" id="CP042301">
    <property type="protein sequence ID" value="QDY99203.1"/>
    <property type="molecule type" value="Genomic_DNA"/>
</dbReference>
<reference evidence="1" key="1">
    <citation type="submission" date="2020-04" db="EMBL/GenBank/DDBJ databases">
        <title>Nitratireductor sp. nov. isolated from mangrove soil.</title>
        <authorList>
            <person name="Ye Y."/>
        </authorList>
    </citation>
    <scope>NUCLEOTIDE SEQUENCE</scope>
    <source>
        <strain evidence="1">SY7</strain>
    </source>
</reference>
<dbReference type="Proteomes" id="UP000321389">
    <property type="component" value="Chromosome"/>
</dbReference>
<dbReference type="KEGG" id="niy:FQ775_01810"/>
<evidence type="ECO:0000313" key="2">
    <source>
        <dbReference type="Proteomes" id="UP000321389"/>
    </source>
</evidence>
<keyword evidence="2" id="KW-1185">Reference proteome</keyword>
<accession>A0A5B8KUD6</accession>
<sequence length="200" mass="22532">MRRASILLFGFLAGCTSVSSNYTGDITRTETTRLYVCHGYNCNYKTRLDINQQDADQFAEIFAYAPTSPEEERKAVSVAVQYFERRSEQVIGITDQPKSTLAGTRERGQMDCIDESTNTRSLLLYLEKRGLLTHHNVQANVSRGFFLDGRYPHSTAVLRERGGEKWAVDSWYAPMGGAPDILPLREWLPRGFLSAGDLPV</sequence>
<organism evidence="1 2">
    <name type="scientific">Nitratireductor mangrovi</name>
    <dbReference type="NCBI Taxonomy" id="2599600"/>
    <lineage>
        <taxon>Bacteria</taxon>
        <taxon>Pseudomonadati</taxon>
        <taxon>Pseudomonadota</taxon>
        <taxon>Alphaproteobacteria</taxon>
        <taxon>Hyphomicrobiales</taxon>
        <taxon>Phyllobacteriaceae</taxon>
        <taxon>Nitratireductor</taxon>
    </lineage>
</organism>
<proteinExistence type="predicted"/>
<dbReference type="RefSeq" id="WP_146297853.1">
    <property type="nucleotide sequence ID" value="NZ_CP042301.2"/>
</dbReference>